<proteinExistence type="predicted"/>
<keyword evidence="1" id="KW-0472">Membrane</keyword>
<dbReference type="AlphaFoldDB" id="A0A370NL43"/>
<sequence>MAQYLSIAVRAFGVGAIIVIIAVATRQVYLQVAADDGFTGADQEPTATMMMRCKAMHGRLQNRHSSACSKPGLIV</sequence>
<protein>
    <submittedName>
        <fullName evidence="2">Uncharacterized protein</fullName>
    </submittedName>
</protein>
<keyword evidence="1" id="KW-1133">Transmembrane helix</keyword>
<accession>A0A370NL43</accession>
<evidence type="ECO:0000313" key="2">
    <source>
        <dbReference type="EMBL" id="RDK06307.1"/>
    </source>
</evidence>
<name>A0A370NL43_9BURK</name>
<dbReference type="EMBL" id="QKWJ01000066">
    <property type="protein sequence ID" value="RDK06307.1"/>
    <property type="molecule type" value="Genomic_DNA"/>
</dbReference>
<evidence type="ECO:0000256" key="1">
    <source>
        <dbReference type="SAM" id="Phobius"/>
    </source>
</evidence>
<keyword evidence="1" id="KW-0812">Transmembrane</keyword>
<reference evidence="3" key="1">
    <citation type="submission" date="2018-06" db="EMBL/GenBank/DDBJ databases">
        <authorList>
            <person name="Feng T."/>
            <person name="Jeon C.O."/>
        </authorList>
    </citation>
    <scope>NUCLEOTIDE SEQUENCE [LARGE SCALE GENOMIC DNA]</scope>
    <source>
        <strain evidence="3">S23</strain>
    </source>
</reference>
<keyword evidence="3" id="KW-1185">Reference proteome</keyword>
<organism evidence="2 3">
    <name type="scientific">Cupriavidus lacunae</name>
    <dbReference type="NCBI Taxonomy" id="2666307"/>
    <lineage>
        <taxon>Bacteria</taxon>
        <taxon>Pseudomonadati</taxon>
        <taxon>Pseudomonadota</taxon>
        <taxon>Betaproteobacteria</taxon>
        <taxon>Burkholderiales</taxon>
        <taxon>Burkholderiaceae</taxon>
        <taxon>Cupriavidus</taxon>
    </lineage>
</organism>
<feature type="transmembrane region" description="Helical" evidence="1">
    <location>
        <begin position="7"/>
        <end position="29"/>
    </location>
</feature>
<dbReference type="RefSeq" id="WP_115215268.1">
    <property type="nucleotide sequence ID" value="NZ_QKWJ01000066.1"/>
</dbReference>
<comment type="caution">
    <text evidence="2">The sequence shown here is derived from an EMBL/GenBank/DDBJ whole genome shotgun (WGS) entry which is preliminary data.</text>
</comment>
<gene>
    <name evidence="2" type="ORF">DN412_32110</name>
</gene>
<dbReference type="Proteomes" id="UP000255165">
    <property type="component" value="Unassembled WGS sequence"/>
</dbReference>
<evidence type="ECO:0000313" key="3">
    <source>
        <dbReference type="Proteomes" id="UP000255165"/>
    </source>
</evidence>